<comment type="caution">
    <text evidence="2">The sequence shown here is derived from an EMBL/GenBank/DDBJ whole genome shotgun (WGS) entry which is preliminary data.</text>
</comment>
<feature type="compositionally biased region" description="Polar residues" evidence="1">
    <location>
        <begin position="52"/>
        <end position="61"/>
    </location>
</feature>
<dbReference type="Proteomes" id="UP000607311">
    <property type="component" value="Unassembled WGS sequence"/>
</dbReference>
<keyword evidence="3" id="KW-1185">Reference proteome</keyword>
<organism evidence="2 3">
    <name type="scientific">Micromonospora sediminimaris</name>
    <dbReference type="NCBI Taxonomy" id="547162"/>
    <lineage>
        <taxon>Bacteria</taxon>
        <taxon>Bacillati</taxon>
        <taxon>Actinomycetota</taxon>
        <taxon>Actinomycetes</taxon>
        <taxon>Micromonosporales</taxon>
        <taxon>Micromonosporaceae</taxon>
        <taxon>Micromonospora</taxon>
    </lineage>
</organism>
<protein>
    <submittedName>
        <fullName evidence="2">Uncharacterized protein</fullName>
    </submittedName>
</protein>
<evidence type="ECO:0000313" key="3">
    <source>
        <dbReference type="Proteomes" id="UP000607311"/>
    </source>
</evidence>
<dbReference type="EMBL" id="BOPD01000036">
    <property type="protein sequence ID" value="GIJ35770.1"/>
    <property type="molecule type" value="Genomic_DNA"/>
</dbReference>
<dbReference type="AlphaFoldDB" id="A0A9W5UW97"/>
<accession>A0A9W5UW97</accession>
<reference evidence="2" key="1">
    <citation type="submission" date="2021-01" db="EMBL/GenBank/DDBJ databases">
        <title>Whole genome shotgun sequence of Verrucosispora sediminis NBRC 107745.</title>
        <authorList>
            <person name="Komaki H."/>
            <person name="Tamura T."/>
        </authorList>
    </citation>
    <scope>NUCLEOTIDE SEQUENCE</scope>
    <source>
        <strain evidence="2">NBRC 107745</strain>
    </source>
</reference>
<sequence>MSAGRGDQVVRGVRARAQRDTPGGELVRRPTDAVDGAEDLDGGTAGLELLTESETTDQVPDTAQRPRVAAQSDT</sequence>
<gene>
    <name evidence="2" type="ORF">Vse01_49180</name>
</gene>
<feature type="region of interest" description="Disordered" evidence="1">
    <location>
        <begin position="1"/>
        <end position="74"/>
    </location>
</feature>
<evidence type="ECO:0000256" key="1">
    <source>
        <dbReference type="SAM" id="MobiDB-lite"/>
    </source>
</evidence>
<evidence type="ECO:0000313" key="2">
    <source>
        <dbReference type="EMBL" id="GIJ35770.1"/>
    </source>
</evidence>
<proteinExistence type="predicted"/>
<name>A0A9W5UW97_9ACTN</name>
<feature type="compositionally biased region" description="Low complexity" evidence="1">
    <location>
        <begin position="1"/>
        <end position="12"/>
    </location>
</feature>